<feature type="chain" id="PRO_5041783077" description="Carboxylic ester hydrolase" evidence="5">
    <location>
        <begin position="25"/>
        <end position="627"/>
    </location>
</feature>
<dbReference type="Gene3D" id="3.40.50.1820">
    <property type="entry name" value="alpha/beta hydrolase"/>
    <property type="match status" value="1"/>
</dbReference>
<keyword evidence="5" id="KW-0732">Signal</keyword>
<comment type="caution">
    <text evidence="7">The sequence shown here is derived from an EMBL/GenBank/DDBJ whole genome shotgun (WGS) entry which is preliminary data.</text>
</comment>
<evidence type="ECO:0000256" key="3">
    <source>
        <dbReference type="ARBA" id="ARBA00022801"/>
    </source>
</evidence>
<accession>A0AAE1LHF3</accession>
<evidence type="ECO:0000256" key="4">
    <source>
        <dbReference type="ARBA" id="ARBA00023180"/>
    </source>
</evidence>
<comment type="similarity">
    <text evidence="1 5">Belongs to the type-B carboxylesterase/lipase family.</text>
</comment>
<dbReference type="PANTHER" id="PTHR43142:SF1">
    <property type="entry name" value="CARBOXYLIC ESTER HYDROLASE"/>
    <property type="match status" value="1"/>
</dbReference>
<feature type="domain" description="Carboxylesterase type B" evidence="6">
    <location>
        <begin position="38"/>
        <end position="612"/>
    </location>
</feature>
<reference evidence="7" key="2">
    <citation type="journal article" date="2023" name="BMC Genomics">
        <title>Pest status, molecular evolution, and epigenetic factors derived from the genome assembly of Frankliniella fusca, a thysanopteran phytovirus vector.</title>
        <authorList>
            <person name="Catto M.A."/>
            <person name="Labadie P.E."/>
            <person name="Jacobson A.L."/>
            <person name="Kennedy G.G."/>
            <person name="Srinivasan R."/>
            <person name="Hunt B.G."/>
        </authorList>
    </citation>
    <scope>NUCLEOTIDE SEQUENCE</scope>
    <source>
        <strain evidence="7">PL_HMW_Pooled</strain>
    </source>
</reference>
<dbReference type="SUPFAM" id="SSF53474">
    <property type="entry name" value="alpha/beta-Hydrolases"/>
    <property type="match status" value="1"/>
</dbReference>
<gene>
    <name evidence="7" type="ORF">KUF71_009648</name>
</gene>
<evidence type="ECO:0000259" key="6">
    <source>
        <dbReference type="Pfam" id="PF00135"/>
    </source>
</evidence>
<protein>
    <recommendedName>
        <fullName evidence="5">Carboxylic ester hydrolase</fullName>
        <ecNumber evidence="5">3.1.1.-</ecNumber>
    </recommendedName>
</protein>
<keyword evidence="8" id="KW-1185">Reference proteome</keyword>
<dbReference type="PROSITE" id="PS00122">
    <property type="entry name" value="CARBOXYLESTERASE_B_1"/>
    <property type="match status" value="1"/>
</dbReference>
<dbReference type="AlphaFoldDB" id="A0AAE1LHF3"/>
<keyword evidence="3 5" id="KW-0378">Hydrolase</keyword>
<dbReference type="InterPro" id="IPR002018">
    <property type="entry name" value="CarbesteraseB"/>
</dbReference>
<sequence length="627" mass="67608">MINPSSIAVVLGFLLCGIPRETQAVPLPEQEAAAPAGPVVTIAQGKLTGVVQTSAGGNKFLAYYGIPYAKPPVGDLRFKDPEPADAWEGVYAARTEGNICPQPMKPMKRFAGAAKKLMGLAKTLGSLPNIGAFAAKHMTRMKEDCLFLNVYTPTLEVVCASPKLQPPDISPSEQNLLPVLVFFHGGAFSLGSADAMMYGADFLMDKGIVLVTVNYRLGPLGFLATNTSDAPGNAGVKDQRLALRWVRDNIKAFGGDPARVTLYGESAGAYSAHVHVLSPGSAGLFRAAIMSSSMAPNLYGFQENPDAVSRRLAEALGADAAAVEDPAKRVAFLRSVPVRDLFHKMMGAVRDEEIRSLSLPFPWALVAEPADTPDAVLTGHPNDLLRKGEFNRVPLMVGMNNQEGSLIVPMLTDAELQDIAEHPVRFVPDHMQGRLDEGGRTGLAKDISDLYFKGRNVSRDTVPELIELFGDEVLAHGISVGARWHAKHATPEAPLYLYLFAMDAFGAVSTLLGAEKVVKGAGHADDLGYVFRPHLLDGLPVPDQDKLDRGRSRMTAIISDFVKDRNPTPSKTVADVALEWPAATADSIKYLEIGDELVVKDGIPFSERMAFWDKKGKEVLQDPIYDV</sequence>
<organism evidence="7 8">
    <name type="scientific">Frankliniella fusca</name>
    <dbReference type="NCBI Taxonomy" id="407009"/>
    <lineage>
        <taxon>Eukaryota</taxon>
        <taxon>Metazoa</taxon>
        <taxon>Ecdysozoa</taxon>
        <taxon>Arthropoda</taxon>
        <taxon>Hexapoda</taxon>
        <taxon>Insecta</taxon>
        <taxon>Pterygota</taxon>
        <taxon>Neoptera</taxon>
        <taxon>Paraneoptera</taxon>
        <taxon>Thysanoptera</taxon>
        <taxon>Terebrantia</taxon>
        <taxon>Thripoidea</taxon>
        <taxon>Thripidae</taxon>
        <taxon>Frankliniella</taxon>
    </lineage>
</organism>
<proteinExistence type="inferred from homology"/>
<reference evidence="7" key="1">
    <citation type="submission" date="2021-07" db="EMBL/GenBank/DDBJ databases">
        <authorList>
            <person name="Catto M.A."/>
            <person name="Jacobson A."/>
            <person name="Kennedy G."/>
            <person name="Labadie P."/>
            <person name="Hunt B.G."/>
            <person name="Srinivasan R."/>
        </authorList>
    </citation>
    <scope>NUCLEOTIDE SEQUENCE</scope>
    <source>
        <strain evidence="7">PL_HMW_Pooled</strain>
        <tissue evidence="7">Head</tissue>
    </source>
</reference>
<evidence type="ECO:0000313" key="7">
    <source>
        <dbReference type="EMBL" id="KAK3920361.1"/>
    </source>
</evidence>
<evidence type="ECO:0000256" key="2">
    <source>
        <dbReference type="ARBA" id="ARBA00022487"/>
    </source>
</evidence>
<dbReference type="EMBL" id="JAHWGI010000994">
    <property type="protein sequence ID" value="KAK3920361.1"/>
    <property type="molecule type" value="Genomic_DNA"/>
</dbReference>
<dbReference type="PROSITE" id="PS00941">
    <property type="entry name" value="CARBOXYLESTERASE_B_2"/>
    <property type="match status" value="1"/>
</dbReference>
<evidence type="ECO:0000256" key="5">
    <source>
        <dbReference type="RuleBase" id="RU361235"/>
    </source>
</evidence>
<dbReference type="GO" id="GO:0052689">
    <property type="term" value="F:carboxylic ester hydrolase activity"/>
    <property type="evidence" value="ECO:0007669"/>
    <property type="project" value="UniProtKB-KW"/>
</dbReference>
<dbReference type="InterPro" id="IPR019819">
    <property type="entry name" value="Carboxylesterase_B_CS"/>
</dbReference>
<dbReference type="EC" id="3.1.1.-" evidence="5"/>
<dbReference type="InterPro" id="IPR019826">
    <property type="entry name" value="Carboxylesterase_B_AS"/>
</dbReference>
<dbReference type="InterPro" id="IPR029058">
    <property type="entry name" value="AB_hydrolase_fold"/>
</dbReference>
<keyword evidence="4" id="KW-0325">Glycoprotein</keyword>
<dbReference type="PANTHER" id="PTHR43142">
    <property type="entry name" value="CARBOXYLIC ESTER HYDROLASE"/>
    <property type="match status" value="1"/>
</dbReference>
<evidence type="ECO:0000256" key="1">
    <source>
        <dbReference type="ARBA" id="ARBA00005964"/>
    </source>
</evidence>
<dbReference type="Pfam" id="PF00135">
    <property type="entry name" value="COesterase"/>
    <property type="match status" value="1"/>
</dbReference>
<dbReference type="Proteomes" id="UP001219518">
    <property type="component" value="Unassembled WGS sequence"/>
</dbReference>
<name>A0AAE1LHF3_9NEOP</name>
<evidence type="ECO:0000313" key="8">
    <source>
        <dbReference type="Proteomes" id="UP001219518"/>
    </source>
</evidence>
<keyword evidence="2" id="KW-0719">Serine esterase</keyword>
<feature type="signal peptide" evidence="5">
    <location>
        <begin position="1"/>
        <end position="24"/>
    </location>
</feature>